<dbReference type="GO" id="GO:0016787">
    <property type="term" value="F:hydrolase activity"/>
    <property type="evidence" value="ECO:0007669"/>
    <property type="project" value="UniProtKB-KW"/>
</dbReference>
<dbReference type="EMBL" id="SMAB01000006">
    <property type="protein sequence ID" value="TCS83113.1"/>
    <property type="molecule type" value="Genomic_DNA"/>
</dbReference>
<dbReference type="Pfam" id="PF01934">
    <property type="entry name" value="HepT-like"/>
    <property type="match status" value="1"/>
</dbReference>
<gene>
    <name evidence="5" type="ORF">EDD72_10639</name>
</gene>
<dbReference type="Gene3D" id="1.20.120.580">
    <property type="entry name" value="bsu32300-like"/>
    <property type="match status" value="1"/>
</dbReference>
<keyword evidence="1" id="KW-1277">Toxin-antitoxin system</keyword>
<dbReference type="RefSeq" id="WP_132768032.1">
    <property type="nucleotide sequence ID" value="NZ_SMAB01000006.1"/>
</dbReference>
<accession>A0A4R3KHY4</accession>
<proteinExistence type="inferred from homology"/>
<dbReference type="InterPro" id="IPR052379">
    <property type="entry name" value="Type_VII_TA_RNase"/>
</dbReference>
<comment type="caution">
    <text evidence="5">The sequence shown here is derived from an EMBL/GenBank/DDBJ whole genome shotgun (WGS) entry which is preliminary data.</text>
</comment>
<evidence type="ECO:0000256" key="1">
    <source>
        <dbReference type="ARBA" id="ARBA00022649"/>
    </source>
</evidence>
<evidence type="ECO:0000313" key="5">
    <source>
        <dbReference type="EMBL" id="TCS83113.1"/>
    </source>
</evidence>
<dbReference type="GO" id="GO:0004540">
    <property type="term" value="F:RNA nuclease activity"/>
    <property type="evidence" value="ECO:0007669"/>
    <property type="project" value="InterPro"/>
</dbReference>
<dbReference type="OrthoDB" id="2375467at2"/>
<protein>
    <submittedName>
        <fullName evidence="5">Uncharacterized protein YutE (UPF0331/DUF86 family)</fullName>
    </submittedName>
</protein>
<evidence type="ECO:0000313" key="6">
    <source>
        <dbReference type="Proteomes" id="UP000295788"/>
    </source>
</evidence>
<organism evidence="5 6">
    <name type="scientific">Tepidibacillus fermentans</name>
    <dbReference type="NCBI Taxonomy" id="1281767"/>
    <lineage>
        <taxon>Bacteria</taxon>
        <taxon>Bacillati</taxon>
        <taxon>Bacillota</taxon>
        <taxon>Bacilli</taxon>
        <taxon>Bacillales</taxon>
        <taxon>Bacillaceae</taxon>
        <taxon>Tepidibacillus</taxon>
    </lineage>
</organism>
<dbReference type="AlphaFoldDB" id="A0A4R3KHY4"/>
<sequence length="143" mass="16535">MYNVNTKKIDEILDYMKGVLEIVQPLTNLSLEDFVQDSIVVLAAERAIHIAIESIVDVGNHLIDGFIMRDPGSYLDIIEILLDERVLPEQDAEVLKEFISYRKILVHDYTKNDPELLYKLMTRSFSTVLGFEQHVHAYLKKEL</sequence>
<name>A0A4R3KHY4_9BACI</name>
<keyword evidence="3" id="KW-0378">Hydrolase</keyword>
<dbReference type="Proteomes" id="UP000295788">
    <property type="component" value="Unassembled WGS sequence"/>
</dbReference>
<keyword evidence="2" id="KW-0540">Nuclease</keyword>
<comment type="similarity">
    <text evidence="4">Belongs to the HepT RNase toxin family.</text>
</comment>
<dbReference type="GO" id="GO:0110001">
    <property type="term" value="C:toxin-antitoxin complex"/>
    <property type="evidence" value="ECO:0007669"/>
    <property type="project" value="InterPro"/>
</dbReference>
<dbReference type="PANTHER" id="PTHR33397">
    <property type="entry name" value="UPF0331 PROTEIN YUTE"/>
    <property type="match status" value="1"/>
</dbReference>
<dbReference type="InterPro" id="IPR037038">
    <property type="entry name" value="HepT-like_sf"/>
</dbReference>
<evidence type="ECO:0000256" key="3">
    <source>
        <dbReference type="ARBA" id="ARBA00022801"/>
    </source>
</evidence>
<dbReference type="InterPro" id="IPR008201">
    <property type="entry name" value="HepT-like"/>
</dbReference>
<evidence type="ECO:0000256" key="4">
    <source>
        <dbReference type="ARBA" id="ARBA00024207"/>
    </source>
</evidence>
<evidence type="ECO:0000256" key="2">
    <source>
        <dbReference type="ARBA" id="ARBA00022722"/>
    </source>
</evidence>
<reference evidence="5 6" key="1">
    <citation type="submission" date="2019-03" db="EMBL/GenBank/DDBJ databases">
        <title>Genomic Encyclopedia of Type Strains, Phase IV (KMG-IV): sequencing the most valuable type-strain genomes for metagenomic binning, comparative biology and taxonomic classification.</title>
        <authorList>
            <person name="Goeker M."/>
        </authorList>
    </citation>
    <scope>NUCLEOTIDE SEQUENCE [LARGE SCALE GENOMIC DNA]</scope>
    <source>
        <strain evidence="5 6">DSM 23802</strain>
    </source>
</reference>
<dbReference type="PANTHER" id="PTHR33397:SF5">
    <property type="entry name" value="RNASE YUTE-RELATED"/>
    <property type="match status" value="1"/>
</dbReference>
<dbReference type="NCBIfam" id="NF047751">
    <property type="entry name" value="HepT_toxin"/>
    <property type="match status" value="1"/>
</dbReference>
<keyword evidence="6" id="KW-1185">Reference proteome</keyword>